<dbReference type="EMBL" id="JBHSMJ010000004">
    <property type="protein sequence ID" value="MFC5446721.1"/>
    <property type="molecule type" value="Genomic_DNA"/>
</dbReference>
<evidence type="ECO:0000313" key="2">
    <source>
        <dbReference type="Proteomes" id="UP001596044"/>
    </source>
</evidence>
<keyword evidence="2" id="KW-1185">Reference proteome</keyword>
<dbReference type="Proteomes" id="UP001596044">
    <property type="component" value="Unassembled WGS sequence"/>
</dbReference>
<dbReference type="RefSeq" id="WP_270880579.1">
    <property type="nucleotide sequence ID" value="NZ_JAQFVF010000033.1"/>
</dbReference>
<organism evidence="1 2">
    <name type="scientific">Paenibacillus aestuarii</name>
    <dbReference type="NCBI Taxonomy" id="516965"/>
    <lineage>
        <taxon>Bacteria</taxon>
        <taxon>Bacillati</taxon>
        <taxon>Bacillota</taxon>
        <taxon>Bacilli</taxon>
        <taxon>Bacillales</taxon>
        <taxon>Paenibacillaceae</taxon>
        <taxon>Paenibacillus</taxon>
    </lineage>
</organism>
<name>A0ABW0K0R4_9BACL</name>
<protein>
    <submittedName>
        <fullName evidence="1">Uncharacterized protein</fullName>
    </submittedName>
</protein>
<gene>
    <name evidence="1" type="ORF">ACFPOG_00450</name>
</gene>
<accession>A0ABW0K0R4</accession>
<evidence type="ECO:0000313" key="1">
    <source>
        <dbReference type="EMBL" id="MFC5446721.1"/>
    </source>
</evidence>
<proteinExistence type="predicted"/>
<sequence length="85" mass="9206">MSQTTDQTRIPQPESAPVIVWEQQANRPQEQEGNVISIDAYRRGSSSEATVTTRTLASESPVRLVIVSSGFGQKPAHNTVRNAAA</sequence>
<reference evidence="2" key="1">
    <citation type="journal article" date="2019" name="Int. J. Syst. Evol. Microbiol.">
        <title>The Global Catalogue of Microorganisms (GCM) 10K type strain sequencing project: providing services to taxonomists for standard genome sequencing and annotation.</title>
        <authorList>
            <consortium name="The Broad Institute Genomics Platform"/>
            <consortium name="The Broad Institute Genome Sequencing Center for Infectious Disease"/>
            <person name="Wu L."/>
            <person name="Ma J."/>
        </authorList>
    </citation>
    <scope>NUCLEOTIDE SEQUENCE [LARGE SCALE GENOMIC DNA]</scope>
    <source>
        <strain evidence="2">KACC 11904</strain>
    </source>
</reference>
<comment type="caution">
    <text evidence="1">The sequence shown here is derived from an EMBL/GenBank/DDBJ whole genome shotgun (WGS) entry which is preliminary data.</text>
</comment>